<sequence length="525" mass="58254">MRWWTTCVALTSLIPYTLLPSYGFSLPQQLEARQNDYPSGSLLHDCVLTRLPVDYPGQHTLPTLELIQKLNATNGTFLPLEEIQGDIMIGMRKPKEIFFFYSIQNPRKFKSVLAKLIYPHITTTAQMVCTTCTQPSAMLNVAWTSQGLRKLGVLDDLGDPYFAMGQLNDAAALGDTDPSTTWAPGLYANKTDGAFLIAARDWEPIDTLLNQMKNWLGDAIVETHSNRGAVRPGDAAGKEHFGWLDGFIQPAVAGFATSTYPGQQLLLPGTLLTKEIGDPRRAARPAWTKWGSFMAYRQLQELVPEFDDYLMQEAALIQDSSRSVRERADLLGARMFGRWKSGTPLDLAPERDDPSIGPNLMLNNNFDFNHPAPFDINSNQSYCPFSAHIRKIRPRADQGNTNLKNQMIRASIPYGEELSDDEINSKKTATERGVAFVTYQSDLGSGFHFQQAEWANNVNIPTGKSDPTPGFDPIVGQNNGKPLVVSGIDYTDLNHDLTFMSFVVSKGGDYFFSPSMSAILHKIAA</sequence>
<dbReference type="GO" id="GO:0046872">
    <property type="term" value="F:metal ion binding"/>
    <property type="evidence" value="ECO:0007669"/>
    <property type="project" value="UniProtKB-KW"/>
</dbReference>
<feature type="domain" description="DyP dimeric alpha+beta barrel" evidence="11">
    <location>
        <begin position="82"/>
        <end position="232"/>
    </location>
</feature>
<dbReference type="SUPFAM" id="SSF54909">
    <property type="entry name" value="Dimeric alpha+beta barrel"/>
    <property type="match status" value="1"/>
</dbReference>
<accession>Q0VTU1</accession>
<evidence type="ECO:0000259" key="11">
    <source>
        <dbReference type="Pfam" id="PF21105"/>
    </source>
</evidence>
<evidence type="ECO:0000259" key="10">
    <source>
        <dbReference type="Pfam" id="PF20628"/>
    </source>
</evidence>
<dbReference type="InterPro" id="IPR048328">
    <property type="entry name" value="Dyp_perox_C"/>
</dbReference>
<dbReference type="GO" id="GO:0020037">
    <property type="term" value="F:heme binding"/>
    <property type="evidence" value="ECO:0007669"/>
    <property type="project" value="InterPro"/>
</dbReference>
<protein>
    <submittedName>
        <fullName evidence="12">Dye decolorizing peroxidase</fullName>
    </submittedName>
</protein>
<keyword evidence="3" id="KW-0349">Heme</keyword>
<evidence type="ECO:0000256" key="4">
    <source>
        <dbReference type="ARBA" id="ARBA00022723"/>
    </source>
</evidence>
<keyword evidence="4" id="KW-0479">Metal-binding</keyword>
<evidence type="ECO:0000256" key="7">
    <source>
        <dbReference type="ARBA" id="ARBA00023004"/>
    </source>
</evidence>
<dbReference type="PANTHER" id="PTHR30521">
    <property type="entry name" value="DEFERROCHELATASE/PEROXIDASE"/>
    <property type="match status" value="1"/>
</dbReference>
<dbReference type="BRENDA" id="1.11.1.19">
    <property type="organism ID" value="4912"/>
</dbReference>
<evidence type="ECO:0000256" key="5">
    <source>
        <dbReference type="ARBA" id="ARBA00022729"/>
    </source>
</evidence>
<dbReference type="AlphaFoldDB" id="Q0VTU1"/>
<evidence type="ECO:0000256" key="9">
    <source>
        <dbReference type="SAM" id="SignalP"/>
    </source>
</evidence>
<keyword evidence="7" id="KW-0408">Iron</keyword>
<comment type="cofactor">
    <cofactor evidence="1">
        <name>heme b</name>
        <dbReference type="ChEBI" id="CHEBI:60344"/>
    </cofactor>
</comment>
<evidence type="ECO:0000256" key="8">
    <source>
        <dbReference type="ARBA" id="ARBA00025737"/>
    </source>
</evidence>
<dbReference type="InterPro" id="IPR011008">
    <property type="entry name" value="Dimeric_a/b-barrel"/>
</dbReference>
<evidence type="ECO:0000256" key="2">
    <source>
        <dbReference type="ARBA" id="ARBA00022559"/>
    </source>
</evidence>
<dbReference type="Pfam" id="PF20628">
    <property type="entry name" value="Dyp_perox_C"/>
    <property type="match status" value="1"/>
</dbReference>
<comment type="similarity">
    <text evidence="8">Belongs to the DyP-type peroxidase family.</text>
</comment>
<dbReference type="GO" id="GO:0004601">
    <property type="term" value="F:peroxidase activity"/>
    <property type="evidence" value="ECO:0007669"/>
    <property type="project" value="UniProtKB-KW"/>
</dbReference>
<dbReference type="NCBIfam" id="TIGR01413">
    <property type="entry name" value="Dyp_perox_fam"/>
    <property type="match status" value="1"/>
</dbReference>
<dbReference type="PROSITE" id="PS51404">
    <property type="entry name" value="DYP_PEROXIDASE"/>
    <property type="match status" value="1"/>
</dbReference>
<organism evidence="12">
    <name type="scientific">Pleurotus ostreatus</name>
    <name type="common">Oyster mushroom</name>
    <name type="synonym">White-rot fungus</name>
    <dbReference type="NCBI Taxonomy" id="5322"/>
    <lineage>
        <taxon>Eukaryota</taxon>
        <taxon>Fungi</taxon>
        <taxon>Dikarya</taxon>
        <taxon>Basidiomycota</taxon>
        <taxon>Agaricomycotina</taxon>
        <taxon>Agaricomycetes</taxon>
        <taxon>Agaricomycetidae</taxon>
        <taxon>Agaricales</taxon>
        <taxon>Pleurotineae</taxon>
        <taxon>Pleurotaceae</taxon>
        <taxon>Pleurotus</taxon>
    </lineage>
</organism>
<feature type="domain" description="Dyp-type peroxidase C-terminal" evidence="10">
    <location>
        <begin position="348"/>
        <end position="453"/>
    </location>
</feature>
<dbReference type="EMBL" id="AM283034">
    <property type="protein sequence ID" value="CAK55151.1"/>
    <property type="molecule type" value="Genomic_DNA"/>
</dbReference>
<gene>
    <name evidence="12" type="primary">dyp</name>
</gene>
<dbReference type="PeroxiBase" id="8569">
    <property type="entry name" value="PoDyPrx01_other"/>
</dbReference>
<reference evidence="12" key="1">
    <citation type="submission" date="2006-06" db="EMBL/GenBank/DDBJ databases">
        <title>Sequence analysis of a new member of the dye-decolorizing peroxidase family (DyP).</title>
        <authorList>
            <person name="Giardina P."/>
            <person name="Faraco V."/>
            <person name="Palmieri G."/>
            <person name="Piscitelli A."/>
            <person name="Sannia G."/>
        </authorList>
    </citation>
    <scope>NUCLEOTIDE SEQUENCE</scope>
</reference>
<dbReference type="InterPro" id="IPR049509">
    <property type="entry name" value="DyP_N"/>
</dbReference>
<dbReference type="InterPro" id="IPR006314">
    <property type="entry name" value="Dyp_peroxidase"/>
</dbReference>
<proteinExistence type="inferred from homology"/>
<evidence type="ECO:0000256" key="6">
    <source>
        <dbReference type="ARBA" id="ARBA00023002"/>
    </source>
</evidence>
<evidence type="ECO:0000256" key="3">
    <source>
        <dbReference type="ARBA" id="ARBA00022617"/>
    </source>
</evidence>
<feature type="chain" id="PRO_5004178933" evidence="9">
    <location>
        <begin position="20"/>
        <end position="525"/>
    </location>
</feature>
<keyword evidence="5 9" id="KW-0732">Signal</keyword>
<dbReference type="Pfam" id="PF21105">
    <property type="entry name" value="DyP_N"/>
    <property type="match status" value="1"/>
</dbReference>
<dbReference type="GO" id="GO:0005829">
    <property type="term" value="C:cytosol"/>
    <property type="evidence" value="ECO:0007669"/>
    <property type="project" value="TreeGrafter"/>
</dbReference>
<dbReference type="VEuPathDB" id="FungiDB:PC9H_011813"/>
<keyword evidence="2 12" id="KW-0575">Peroxidase</keyword>
<feature type="signal peptide" evidence="9">
    <location>
        <begin position="1"/>
        <end position="19"/>
    </location>
</feature>
<name>Q0VTU1_PLEOS</name>
<evidence type="ECO:0000256" key="1">
    <source>
        <dbReference type="ARBA" id="ARBA00001970"/>
    </source>
</evidence>
<keyword evidence="6" id="KW-0560">Oxidoreductase</keyword>
<evidence type="ECO:0000313" key="12">
    <source>
        <dbReference type="EMBL" id="CAK55151.1"/>
    </source>
</evidence>
<dbReference type="PANTHER" id="PTHR30521:SF4">
    <property type="entry name" value="DEFERROCHELATASE"/>
    <property type="match status" value="1"/>
</dbReference>
<dbReference type="SMR" id="Q0VTU1"/>
<dbReference type="VEuPathDB" id="FungiDB:PLEOSDRAFT_62271"/>